<keyword evidence="3 11" id="KW-0808">Transferase</keyword>
<dbReference type="PANTHER" id="PTHR23028">
    <property type="entry name" value="ACETYLTRANSFERASE"/>
    <property type="match status" value="1"/>
</dbReference>
<sequence>MTIIAARAQQRVVGLTESVLSAPQSFRSDIEGLRAVAVVLVVLDHLTGRPSGGFIGVDVFFVLSGFLITGLLLKETEAQGRLSFRGFYARRARRILPASVTVLIAVIMAAHYAFRGVRVRETVTDVWWALGFGANVHFAELGTDYFQANRSPSLVQHFWSLAVEEQFYLVWPVVVLVVLSVIGRRMPTRSARLLLLGVIGLASVASFCWAVRQTGSRPAAAYFSTPVRAWELGAGAFVAVAAAAFPLRLGRPWRGPLSLAGVAGIVVAAFAVRSTSGFPAPWAALPVLATGLILVAGLGGSVGRWGVLLTNPLSRYVGRISYSLYLWHWPVIVLVAALLPRKSALQDPIAVLLMVGLSVASYHFVERPLRGLSFGRLRRLSLRFSRAGMVVALGSLACVAAGMGLFRTVPPPAHQSFGVPVAEAAASSARGAKADPYLAKPPAKLATAIATALAADRFAALTPSLDQLTPHSAHDQWQGCINATRLDSCASGSTASSVHTAVVIGDSYAMAWLPAIQAALPGDRWRIIGLTQELCPAADVLVNTGESPPVALPSCDARHGFVVDQTVKLNPALVILASADNTLDRVPGKATPAAAAPVYQAGLEKMIRSLRSPSRHVLTLSPPPASPNLQACATAGSVPARCVGRVTQRWKLTVAAEAAAATATKTSYVDTRLWFCNVADFCPSFIGTMPVRWDGTHLTPAYSASLGPELAAVIKRAMT</sequence>
<dbReference type="PANTHER" id="PTHR23028:SF53">
    <property type="entry name" value="ACYL_TRANSF_3 DOMAIN-CONTAINING PROTEIN"/>
    <property type="match status" value="1"/>
</dbReference>
<evidence type="ECO:0000256" key="8">
    <source>
        <dbReference type="SAM" id="Phobius"/>
    </source>
</evidence>
<keyword evidence="7 11" id="KW-0012">Acyltransferase</keyword>
<feature type="transmembrane region" description="Helical" evidence="8">
    <location>
        <begin position="53"/>
        <end position="73"/>
    </location>
</feature>
<dbReference type="EMBL" id="JAVREH010000044">
    <property type="protein sequence ID" value="MDT0263575.1"/>
    <property type="molecule type" value="Genomic_DNA"/>
</dbReference>
<dbReference type="Gene3D" id="3.40.50.1110">
    <property type="entry name" value="SGNH hydrolase"/>
    <property type="match status" value="1"/>
</dbReference>
<name>A0ABU2JF01_9ACTN</name>
<feature type="transmembrane region" description="Helical" evidence="8">
    <location>
        <begin position="168"/>
        <end position="186"/>
    </location>
</feature>
<dbReference type="InterPro" id="IPR002656">
    <property type="entry name" value="Acyl_transf_3_dom"/>
</dbReference>
<keyword evidence="4 8" id="KW-0812">Transmembrane</keyword>
<dbReference type="Pfam" id="PF01757">
    <property type="entry name" value="Acyl_transf_3"/>
    <property type="match status" value="1"/>
</dbReference>
<protein>
    <submittedName>
        <fullName evidence="11">Acyltransferase family protein</fullName>
        <ecNumber evidence="11">2.3.1.-</ecNumber>
    </submittedName>
</protein>
<dbReference type="InterPro" id="IPR043968">
    <property type="entry name" value="SGNH"/>
</dbReference>
<organism evidence="11 12">
    <name type="scientific">Jatrophihabitans lederbergiae</name>
    <dbReference type="NCBI Taxonomy" id="3075547"/>
    <lineage>
        <taxon>Bacteria</taxon>
        <taxon>Bacillati</taxon>
        <taxon>Actinomycetota</taxon>
        <taxon>Actinomycetes</taxon>
        <taxon>Jatrophihabitantales</taxon>
        <taxon>Jatrophihabitantaceae</taxon>
        <taxon>Jatrophihabitans</taxon>
    </lineage>
</organism>
<keyword evidence="12" id="KW-1185">Reference proteome</keyword>
<dbReference type="GO" id="GO:0016746">
    <property type="term" value="F:acyltransferase activity"/>
    <property type="evidence" value="ECO:0007669"/>
    <property type="project" value="UniProtKB-KW"/>
</dbReference>
<feature type="transmembrane region" description="Helical" evidence="8">
    <location>
        <begin position="193"/>
        <end position="212"/>
    </location>
</feature>
<comment type="caution">
    <text evidence="11">The sequence shown here is derived from an EMBL/GenBank/DDBJ whole genome shotgun (WGS) entry which is preliminary data.</text>
</comment>
<evidence type="ECO:0000256" key="4">
    <source>
        <dbReference type="ARBA" id="ARBA00022692"/>
    </source>
</evidence>
<dbReference type="Proteomes" id="UP001183176">
    <property type="component" value="Unassembled WGS sequence"/>
</dbReference>
<reference evidence="12" key="1">
    <citation type="submission" date="2023-07" db="EMBL/GenBank/DDBJ databases">
        <title>30 novel species of actinomycetes from the DSMZ collection.</title>
        <authorList>
            <person name="Nouioui I."/>
        </authorList>
    </citation>
    <scope>NUCLEOTIDE SEQUENCE [LARGE SCALE GENOMIC DNA]</scope>
    <source>
        <strain evidence="12">DSM 44399</strain>
    </source>
</reference>
<feature type="transmembrane region" description="Helical" evidence="8">
    <location>
        <begin position="345"/>
        <end position="365"/>
    </location>
</feature>
<dbReference type="InterPro" id="IPR050879">
    <property type="entry name" value="Acyltransferase_3"/>
</dbReference>
<dbReference type="SUPFAM" id="SSF52266">
    <property type="entry name" value="SGNH hydrolase"/>
    <property type="match status" value="1"/>
</dbReference>
<feature type="transmembrane region" description="Helical" evidence="8">
    <location>
        <begin position="282"/>
        <end position="302"/>
    </location>
</feature>
<evidence type="ECO:0000256" key="2">
    <source>
        <dbReference type="ARBA" id="ARBA00022475"/>
    </source>
</evidence>
<evidence type="ECO:0000259" key="10">
    <source>
        <dbReference type="Pfam" id="PF19040"/>
    </source>
</evidence>
<feature type="transmembrane region" description="Helical" evidence="8">
    <location>
        <begin position="94"/>
        <end position="114"/>
    </location>
</feature>
<feature type="transmembrane region" description="Helical" evidence="8">
    <location>
        <begin position="257"/>
        <end position="276"/>
    </location>
</feature>
<evidence type="ECO:0000256" key="6">
    <source>
        <dbReference type="ARBA" id="ARBA00023136"/>
    </source>
</evidence>
<dbReference type="Pfam" id="PF19040">
    <property type="entry name" value="SGNH"/>
    <property type="match status" value="1"/>
</dbReference>
<dbReference type="InterPro" id="IPR036514">
    <property type="entry name" value="SGNH_hydro_sf"/>
</dbReference>
<dbReference type="RefSeq" id="WP_311424721.1">
    <property type="nucleotide sequence ID" value="NZ_JAVREH010000044.1"/>
</dbReference>
<feature type="transmembrane region" description="Helical" evidence="8">
    <location>
        <begin position="232"/>
        <end position="250"/>
    </location>
</feature>
<evidence type="ECO:0000256" key="7">
    <source>
        <dbReference type="ARBA" id="ARBA00023315"/>
    </source>
</evidence>
<keyword evidence="2" id="KW-1003">Cell membrane</keyword>
<evidence type="ECO:0000259" key="9">
    <source>
        <dbReference type="Pfam" id="PF01757"/>
    </source>
</evidence>
<gene>
    <name evidence="11" type="ORF">RM423_19530</name>
</gene>
<feature type="transmembrane region" description="Helical" evidence="8">
    <location>
        <begin position="386"/>
        <end position="406"/>
    </location>
</feature>
<accession>A0ABU2JF01</accession>
<proteinExistence type="predicted"/>
<dbReference type="EC" id="2.3.1.-" evidence="11"/>
<keyword evidence="6 8" id="KW-0472">Membrane</keyword>
<evidence type="ECO:0000313" key="12">
    <source>
        <dbReference type="Proteomes" id="UP001183176"/>
    </source>
</evidence>
<feature type="transmembrane region" description="Helical" evidence="8">
    <location>
        <begin position="322"/>
        <end position="339"/>
    </location>
</feature>
<keyword evidence="5 8" id="KW-1133">Transmembrane helix</keyword>
<evidence type="ECO:0000256" key="5">
    <source>
        <dbReference type="ARBA" id="ARBA00022989"/>
    </source>
</evidence>
<feature type="domain" description="SGNH" evidence="10">
    <location>
        <begin position="487"/>
        <end position="711"/>
    </location>
</feature>
<evidence type="ECO:0000256" key="3">
    <source>
        <dbReference type="ARBA" id="ARBA00022679"/>
    </source>
</evidence>
<comment type="subcellular location">
    <subcellularLocation>
        <location evidence="1">Cell membrane</location>
        <topology evidence="1">Multi-pass membrane protein</topology>
    </subcellularLocation>
</comment>
<evidence type="ECO:0000256" key="1">
    <source>
        <dbReference type="ARBA" id="ARBA00004651"/>
    </source>
</evidence>
<evidence type="ECO:0000313" key="11">
    <source>
        <dbReference type="EMBL" id="MDT0263575.1"/>
    </source>
</evidence>
<feature type="domain" description="Acyltransferase 3" evidence="9">
    <location>
        <begin position="29"/>
        <end position="362"/>
    </location>
</feature>